<dbReference type="GO" id="GO:0006446">
    <property type="term" value="P:regulation of translational initiation"/>
    <property type="evidence" value="ECO:0007669"/>
    <property type="project" value="TreeGrafter"/>
</dbReference>
<dbReference type="Proteomes" id="UP001162156">
    <property type="component" value="Unassembled WGS sequence"/>
</dbReference>
<dbReference type="CDD" id="cd23821">
    <property type="entry name" value="RWD_IMPACT"/>
    <property type="match status" value="1"/>
</dbReference>
<accession>A0AAV8ZIX3</accession>
<dbReference type="InterPro" id="IPR006575">
    <property type="entry name" value="RWD_dom"/>
</dbReference>
<sequence length="186" mass="21348">MDNISQQSDEIEVLKSIFEEQWEIDTETGTYSIQIEKDIKLFITLNPDYPSHAPPKYDLLAPGLSGNQKELIKKRVSSYLRWIEKLKEIVSKKSLNDNNCSDDIALEPVIMKNSEKNEINPTVLNVTHGPTIIDRKSVFQGHAEFMNYLLENKKIAQATHNISAYRISLPNSLLLQVNLLYIVIKY</sequence>
<dbReference type="PROSITE" id="PS50908">
    <property type="entry name" value="RWD"/>
    <property type="match status" value="1"/>
</dbReference>
<dbReference type="InterPro" id="IPR016135">
    <property type="entry name" value="UBQ-conjugating_enzyme/RWD"/>
</dbReference>
<organism evidence="2 3">
    <name type="scientific">Rhamnusium bicolor</name>
    <dbReference type="NCBI Taxonomy" id="1586634"/>
    <lineage>
        <taxon>Eukaryota</taxon>
        <taxon>Metazoa</taxon>
        <taxon>Ecdysozoa</taxon>
        <taxon>Arthropoda</taxon>
        <taxon>Hexapoda</taxon>
        <taxon>Insecta</taxon>
        <taxon>Pterygota</taxon>
        <taxon>Neoptera</taxon>
        <taxon>Endopterygota</taxon>
        <taxon>Coleoptera</taxon>
        <taxon>Polyphaga</taxon>
        <taxon>Cucujiformia</taxon>
        <taxon>Chrysomeloidea</taxon>
        <taxon>Cerambycidae</taxon>
        <taxon>Lepturinae</taxon>
        <taxon>Rhagiini</taxon>
        <taxon>Rhamnusium</taxon>
    </lineage>
</organism>
<reference evidence="2" key="1">
    <citation type="journal article" date="2023" name="Insect Mol. Biol.">
        <title>Genome sequencing provides insights into the evolution of gene families encoding plant cell wall-degrading enzymes in longhorned beetles.</title>
        <authorList>
            <person name="Shin N.R."/>
            <person name="Okamura Y."/>
            <person name="Kirsch R."/>
            <person name="Pauchet Y."/>
        </authorList>
    </citation>
    <scope>NUCLEOTIDE SEQUENCE</scope>
    <source>
        <strain evidence="2">RBIC_L_NR</strain>
    </source>
</reference>
<protein>
    <recommendedName>
        <fullName evidence="1">RWD domain-containing protein</fullName>
    </recommendedName>
</protein>
<dbReference type="GO" id="GO:0005737">
    <property type="term" value="C:cytoplasm"/>
    <property type="evidence" value="ECO:0007669"/>
    <property type="project" value="TreeGrafter"/>
</dbReference>
<dbReference type="Gene3D" id="3.10.110.10">
    <property type="entry name" value="Ubiquitin Conjugating Enzyme"/>
    <property type="match status" value="1"/>
</dbReference>
<dbReference type="Pfam" id="PF05773">
    <property type="entry name" value="RWD"/>
    <property type="match status" value="1"/>
</dbReference>
<comment type="caution">
    <text evidence="2">The sequence shown here is derived from an EMBL/GenBank/DDBJ whole genome shotgun (WGS) entry which is preliminary data.</text>
</comment>
<dbReference type="EMBL" id="JANEYF010001318">
    <property type="protein sequence ID" value="KAJ8964734.1"/>
    <property type="molecule type" value="Genomic_DNA"/>
</dbReference>
<dbReference type="PANTHER" id="PTHR16301:SF25">
    <property type="entry name" value="PROTEIN IMPACT"/>
    <property type="match status" value="1"/>
</dbReference>
<dbReference type="InterPro" id="IPR023582">
    <property type="entry name" value="Impact"/>
</dbReference>
<name>A0AAV8ZIX3_9CUCU</name>
<evidence type="ECO:0000313" key="2">
    <source>
        <dbReference type="EMBL" id="KAJ8964734.1"/>
    </source>
</evidence>
<feature type="domain" description="RWD" evidence="1">
    <location>
        <begin position="9"/>
        <end position="103"/>
    </location>
</feature>
<keyword evidence="3" id="KW-1185">Reference proteome</keyword>
<dbReference type="SUPFAM" id="SSF54495">
    <property type="entry name" value="UBC-like"/>
    <property type="match status" value="1"/>
</dbReference>
<dbReference type="AlphaFoldDB" id="A0AAV8ZIX3"/>
<dbReference type="GO" id="GO:0140469">
    <property type="term" value="P:GCN2-mediated signaling"/>
    <property type="evidence" value="ECO:0007669"/>
    <property type="project" value="TreeGrafter"/>
</dbReference>
<evidence type="ECO:0000313" key="3">
    <source>
        <dbReference type="Proteomes" id="UP001162156"/>
    </source>
</evidence>
<evidence type="ECO:0000259" key="1">
    <source>
        <dbReference type="PROSITE" id="PS50908"/>
    </source>
</evidence>
<dbReference type="PANTHER" id="PTHR16301">
    <property type="entry name" value="IMPACT-RELATED"/>
    <property type="match status" value="1"/>
</dbReference>
<gene>
    <name evidence="2" type="ORF">NQ314_004665</name>
</gene>
<proteinExistence type="predicted"/>